<feature type="compositionally biased region" description="Low complexity" evidence="7">
    <location>
        <begin position="480"/>
        <end position="491"/>
    </location>
</feature>
<evidence type="ECO:0000313" key="10">
    <source>
        <dbReference type="Proteomes" id="UP000290288"/>
    </source>
</evidence>
<evidence type="ECO:0000256" key="6">
    <source>
        <dbReference type="ARBA" id="ARBA00022840"/>
    </source>
</evidence>
<feature type="region of interest" description="Disordered" evidence="7">
    <location>
        <begin position="463"/>
        <end position="506"/>
    </location>
</feature>
<dbReference type="EMBL" id="SDEE01000128">
    <property type="protein sequence ID" value="RXW20909.1"/>
    <property type="molecule type" value="Genomic_DNA"/>
</dbReference>
<dbReference type="InterPro" id="IPR036393">
    <property type="entry name" value="AceGlu_kinase-like_sf"/>
</dbReference>
<dbReference type="SUPFAM" id="SSF53633">
    <property type="entry name" value="Carbamate kinase-like"/>
    <property type="match status" value="2"/>
</dbReference>
<dbReference type="Gene3D" id="3.40.1160.10">
    <property type="entry name" value="Acetylglutamate kinase-like"/>
    <property type="match status" value="2"/>
</dbReference>
<dbReference type="Pfam" id="PF22468">
    <property type="entry name" value="ACT_9"/>
    <property type="match status" value="1"/>
</dbReference>
<reference evidence="9 10" key="1">
    <citation type="submission" date="2019-01" db="EMBL/GenBank/DDBJ databases">
        <title>Draft genome sequence of Psathyrella aberdarensis IHI B618.</title>
        <authorList>
            <person name="Buettner E."/>
            <person name="Kellner H."/>
        </authorList>
    </citation>
    <scope>NUCLEOTIDE SEQUENCE [LARGE SCALE GENOMIC DNA]</scope>
    <source>
        <strain evidence="9 10">IHI B618</strain>
    </source>
</reference>
<dbReference type="InterPro" id="IPR054352">
    <property type="entry name" value="ACT_Aspartokinase"/>
</dbReference>
<keyword evidence="6" id="KW-0067">ATP-binding</keyword>
<evidence type="ECO:0000313" key="9">
    <source>
        <dbReference type="EMBL" id="RXW20909.1"/>
    </source>
</evidence>
<accession>A0A4Q2DLS3</accession>
<dbReference type="PANTHER" id="PTHR21499">
    <property type="entry name" value="ASPARTATE KINASE"/>
    <property type="match status" value="1"/>
</dbReference>
<feature type="compositionally biased region" description="Polar residues" evidence="7">
    <location>
        <begin position="107"/>
        <end position="128"/>
    </location>
</feature>
<evidence type="ECO:0000256" key="7">
    <source>
        <dbReference type="SAM" id="MobiDB-lite"/>
    </source>
</evidence>
<feature type="region of interest" description="Disordered" evidence="7">
    <location>
        <begin position="1"/>
        <end position="31"/>
    </location>
</feature>
<dbReference type="FunFam" id="3.30.2130.10:FF:000001">
    <property type="entry name" value="Bifunctional aspartokinase/homoserine dehydrogenase"/>
    <property type="match status" value="1"/>
</dbReference>
<dbReference type="Gene3D" id="3.30.2130.10">
    <property type="entry name" value="VC0802-like"/>
    <property type="match status" value="1"/>
</dbReference>
<dbReference type="OrthoDB" id="4323675at2759"/>
<dbReference type="GO" id="GO:0005524">
    <property type="term" value="F:ATP binding"/>
    <property type="evidence" value="ECO:0007669"/>
    <property type="project" value="UniProtKB-KW"/>
</dbReference>
<dbReference type="GO" id="GO:0071266">
    <property type="term" value="P:'de novo' L-methionine biosynthetic process"/>
    <property type="evidence" value="ECO:0007669"/>
    <property type="project" value="UniProtKB-ARBA"/>
</dbReference>
<organism evidence="9 10">
    <name type="scientific">Candolleomyces aberdarensis</name>
    <dbReference type="NCBI Taxonomy" id="2316362"/>
    <lineage>
        <taxon>Eukaryota</taxon>
        <taxon>Fungi</taxon>
        <taxon>Dikarya</taxon>
        <taxon>Basidiomycota</taxon>
        <taxon>Agaricomycotina</taxon>
        <taxon>Agaricomycetes</taxon>
        <taxon>Agaricomycetidae</taxon>
        <taxon>Agaricales</taxon>
        <taxon>Agaricineae</taxon>
        <taxon>Psathyrellaceae</taxon>
        <taxon>Candolleomyces</taxon>
    </lineage>
</organism>
<dbReference type="GO" id="GO:0009090">
    <property type="term" value="P:homoserine biosynthetic process"/>
    <property type="evidence" value="ECO:0007669"/>
    <property type="project" value="TreeGrafter"/>
</dbReference>
<dbReference type="PANTHER" id="PTHR21499:SF59">
    <property type="entry name" value="ASPARTOKINASE"/>
    <property type="match status" value="1"/>
</dbReference>
<dbReference type="GO" id="GO:0005829">
    <property type="term" value="C:cytosol"/>
    <property type="evidence" value="ECO:0007669"/>
    <property type="project" value="TreeGrafter"/>
</dbReference>
<protein>
    <recommendedName>
        <fullName evidence="2">aspartate kinase</fullName>
        <ecNumber evidence="2">2.7.2.4</ecNumber>
    </recommendedName>
</protein>
<feature type="region of interest" description="Disordered" evidence="7">
    <location>
        <begin position="97"/>
        <end position="197"/>
    </location>
</feature>
<dbReference type="GO" id="GO:0009089">
    <property type="term" value="P:lysine biosynthetic process via diaminopimelate"/>
    <property type="evidence" value="ECO:0007669"/>
    <property type="project" value="TreeGrafter"/>
</dbReference>
<gene>
    <name evidence="9" type="ORF">EST38_g4931</name>
</gene>
<dbReference type="EC" id="2.7.2.4" evidence="2"/>
<evidence type="ECO:0000256" key="4">
    <source>
        <dbReference type="ARBA" id="ARBA00022741"/>
    </source>
</evidence>
<dbReference type="InterPro" id="IPR045865">
    <property type="entry name" value="ACT-like_dom_sf"/>
</dbReference>
<evidence type="ECO:0000256" key="2">
    <source>
        <dbReference type="ARBA" id="ARBA00013059"/>
    </source>
</evidence>
<dbReference type="Proteomes" id="UP000290288">
    <property type="component" value="Unassembled WGS sequence"/>
</dbReference>
<feature type="domain" description="ACT" evidence="8">
    <location>
        <begin position="618"/>
        <end position="686"/>
    </location>
</feature>
<keyword evidence="4" id="KW-0547">Nucleotide-binding</keyword>
<dbReference type="InterPro" id="IPR018042">
    <property type="entry name" value="Aspartate_kinase_CS"/>
</dbReference>
<evidence type="ECO:0000256" key="1">
    <source>
        <dbReference type="ARBA" id="ARBA00010122"/>
    </source>
</evidence>
<evidence type="ECO:0000256" key="5">
    <source>
        <dbReference type="ARBA" id="ARBA00022777"/>
    </source>
</evidence>
<dbReference type="SUPFAM" id="SSF55021">
    <property type="entry name" value="ACT-like"/>
    <property type="match status" value="2"/>
</dbReference>
<sequence>MDSETATTTPSSPSSQGSYSPPKTPPNLHQNTIDPEAKWLVQKYGGTSVGKFPVKIARDIIATYLDNHKLAIVCSARSGSTKALGTTSLLLKASTEALQRTPKDSKSSQSGHKSNAGSGTVSPGTGANTPIHYRGLFGRTYSSGGSGHPSDHHSGSSDGSPPRSPKSRSGRPSRSSSPQRHNLFRFTPINGSGGGSKGAPLPAFHATVDLIKEEHFKAARASIEDPEILEELEDEIDRDCEWLRSFLYAAKVIDEISLRSKDNIIGLGEKLACKLMAAILRDQGIDAEYVPLDDVVPDSLAENDSDVAAGAALGQDFYDGVAKAIAERIEACGRRVPVVTGFFGPVPGSLLTHIGRGYTDLCSALLAAGLGASELQIWKEVDGIFTADPRKVPTARLIPVISPDEAAELTYYGSEVVHPFVMEQVIRKKIPIRIKNVENPSGGGTVIHPDPDAEPVHPLFDPMHSGTPSPGQMSPVPEPASASVLSAYSASHGGTKTRTSSVSSNGSSSAILTAVSAFQSVWDDPNRKRLPTAVTIKENIMLINVHSNRKSVSHGFLAGIFGTLDRFGVVVDLIATSEVHVTMAIADMSSKRVVDRLLNELKRAGTVTVHRDMTILSLVGKQMRNMVGISGKMFTTLADGNVNIEMISQGASEINISCVIDARDAIKALNLIHQSCLMIKPEGTRGREPPLELVLEHSGNNWLNTRLLVRGTPWFKLSTVGTERNVTEITDLRTNEIIATIRRPILFRSEKVKFARRFGGKSVKRSDWIQDIKLPNGQLV</sequence>
<dbReference type="InterPro" id="IPR002912">
    <property type="entry name" value="ACT_dom"/>
</dbReference>
<keyword evidence="5" id="KW-0418">Kinase</keyword>
<dbReference type="GO" id="GO:0004072">
    <property type="term" value="F:aspartate kinase activity"/>
    <property type="evidence" value="ECO:0007669"/>
    <property type="project" value="UniProtKB-EC"/>
</dbReference>
<dbReference type="PROSITE" id="PS51671">
    <property type="entry name" value="ACT"/>
    <property type="match status" value="1"/>
</dbReference>
<feature type="compositionally biased region" description="Low complexity" evidence="7">
    <location>
        <begin position="1"/>
        <end position="21"/>
    </location>
</feature>
<dbReference type="PROSITE" id="PS00324">
    <property type="entry name" value="ASPARTOKINASE"/>
    <property type="match status" value="1"/>
</dbReference>
<comment type="caution">
    <text evidence="9">The sequence shown here is derived from an EMBL/GenBank/DDBJ whole genome shotgun (WGS) entry which is preliminary data.</text>
</comment>
<evidence type="ECO:0000256" key="3">
    <source>
        <dbReference type="ARBA" id="ARBA00022679"/>
    </source>
</evidence>
<evidence type="ECO:0000259" key="8">
    <source>
        <dbReference type="PROSITE" id="PS51671"/>
    </source>
</evidence>
<dbReference type="AlphaFoldDB" id="A0A4Q2DLS3"/>
<comment type="similarity">
    <text evidence="1">Belongs to the aspartokinase family.</text>
</comment>
<name>A0A4Q2DLS3_9AGAR</name>
<dbReference type="FunFam" id="3.40.1160.10:FF:000023">
    <property type="entry name" value="Probable aspartokinase"/>
    <property type="match status" value="1"/>
</dbReference>
<dbReference type="GO" id="GO:0009088">
    <property type="term" value="P:threonine biosynthetic process"/>
    <property type="evidence" value="ECO:0007669"/>
    <property type="project" value="UniProtKB-ARBA"/>
</dbReference>
<dbReference type="Pfam" id="PF00696">
    <property type="entry name" value="AA_kinase"/>
    <property type="match status" value="1"/>
</dbReference>
<proteinExistence type="inferred from homology"/>
<dbReference type="STRING" id="2316362.A0A4Q2DLS3"/>
<keyword evidence="10" id="KW-1185">Reference proteome</keyword>
<keyword evidence="3" id="KW-0808">Transferase</keyword>
<dbReference type="InterPro" id="IPR001048">
    <property type="entry name" value="Asp/Glu/Uridylate_kinase"/>
</dbReference>